<organism evidence="2 3">
    <name type="scientific">Sordaria macrospora</name>
    <dbReference type="NCBI Taxonomy" id="5147"/>
    <lineage>
        <taxon>Eukaryota</taxon>
        <taxon>Fungi</taxon>
        <taxon>Dikarya</taxon>
        <taxon>Ascomycota</taxon>
        <taxon>Pezizomycotina</taxon>
        <taxon>Sordariomycetes</taxon>
        <taxon>Sordariomycetidae</taxon>
        <taxon>Sordariales</taxon>
        <taxon>Sordariaceae</taxon>
        <taxon>Sordaria</taxon>
    </lineage>
</organism>
<reference evidence="2 3" key="1">
    <citation type="submission" date="2017-07" db="EMBL/GenBank/DDBJ databases">
        <title>Genome sequence of the Sordaria macrospora wild type strain R19027.</title>
        <authorList>
            <person name="Nowrousian M."/>
            <person name="Teichert I."/>
            <person name="Kueck U."/>
        </authorList>
    </citation>
    <scope>NUCLEOTIDE SEQUENCE [LARGE SCALE GENOMIC DNA]</scope>
    <source>
        <strain evidence="2 3">R19027</strain>
        <tissue evidence="2">Mycelium</tissue>
    </source>
</reference>
<proteinExistence type="predicted"/>
<protein>
    <submittedName>
        <fullName evidence="2">Uncharacterized protein</fullName>
    </submittedName>
</protein>
<accession>A0A8S8ZBE6</accession>
<dbReference type="AlphaFoldDB" id="A0A8S8ZBE6"/>
<gene>
    <name evidence="2" type="ORF">SMACR_09478</name>
</gene>
<feature type="region of interest" description="Disordered" evidence="1">
    <location>
        <begin position="71"/>
        <end position="94"/>
    </location>
</feature>
<comment type="caution">
    <text evidence="2">The sequence shown here is derived from an EMBL/GenBank/DDBJ whole genome shotgun (WGS) entry which is preliminary data.</text>
</comment>
<dbReference type="Proteomes" id="UP000433876">
    <property type="component" value="Unassembled WGS sequence"/>
</dbReference>
<evidence type="ECO:0000256" key="1">
    <source>
        <dbReference type="SAM" id="MobiDB-lite"/>
    </source>
</evidence>
<sequence>MEKESCHGKGNELGSTRWPTTRDPLTVTVETLHESRASGESSPYEHGLPAPYPLNVDSAISVHIHRLLNPPVPRVRPGHSSNTHFQPATKTGLFVGPDSSGLGLRCLGLPDY</sequence>
<dbReference type="EMBL" id="NMPR01000293">
    <property type="protein sequence ID" value="KAA8623930.1"/>
    <property type="molecule type" value="Genomic_DNA"/>
</dbReference>
<feature type="compositionally biased region" description="Polar residues" evidence="1">
    <location>
        <begin position="79"/>
        <end position="89"/>
    </location>
</feature>
<feature type="region of interest" description="Disordered" evidence="1">
    <location>
        <begin position="1"/>
        <end position="24"/>
    </location>
</feature>
<evidence type="ECO:0000313" key="3">
    <source>
        <dbReference type="Proteomes" id="UP000433876"/>
    </source>
</evidence>
<feature type="compositionally biased region" description="Basic and acidic residues" evidence="1">
    <location>
        <begin position="1"/>
        <end position="10"/>
    </location>
</feature>
<name>A0A8S8ZBE6_SORMA</name>
<dbReference type="VEuPathDB" id="FungiDB:SMAC_09478"/>
<evidence type="ECO:0000313" key="2">
    <source>
        <dbReference type="EMBL" id="KAA8623930.1"/>
    </source>
</evidence>